<sequence length="1348" mass="151676">MVKEVFTSSPAETEASNFTLSEEKEQHLFDLDVQDEDSETASSESQYYSKIRKARIYMLFTKQDIPLLFFGGLSTIFGALGPAISSILMGRVFDVLSNFTKGKYNGFGEYMQAIRMSSMSIILLGVGCIPLVWITITCWMQFGERQGLRARTNILKTFMVNPISWYDENETLMGDLTQINRCVEELRAGTSEATALVLQNFVSLAALIGTALYYSWSVTLVMLASSPIIVIFAYIFAKLTEKYTNNENVETAKAAKTLDWSLFSAKLVRLFSTQDQEYSKFTTAVKNCKQAFFKLTLVTSANMALLRFIMLCMYVQGFWFGSTQVRKGKVDPGDVITCFTSCLMLAETLKSTLPQIITIQKAKVAIAKIQNFIQMRKTKTMVSKFKQQIDLDDTRNISLYPDVCHGDIKFKNVDFSYPTRFETKVLKDVSIHFPAGETTFLVGRSGSGKSTLSSLLLNFYRPNKGRVEIDGFSVSKLNSRWLTDNITLVEQTCTLFKDTIKNNILMGKIASENQEVSDEELQNACQMALLHEVIRDLDDGLDTIVGPNGITLSGGQQQRVALARARVRDTPILILDESVSALDIVLRELIIAAVKKWRKGKTTIILTHEFSQIGKDDYVYLMEDGIVAENGLRKDLENQNGLFKRLANLQDTTVEKLNDVEQFKGFKKQLDLHEPLHDKIGSRLSSQIISSINPLSFFGQSSEAQPPSDRHDFTERKVERRRRKIQKPATSPISEGQDQKDLEANEEEVEDEEKDKKDERPDLTPILTIIKKMYQTVDRKPLLFAGILFSILNGAVNPIFSYTFSKLLSGIVPQDKDVGSSSYLLKWSLVVIFLALFDGISTFLKEFLLHYSSEIWIYSLRRRAFSTISQQSISWFGEKTNSPAEVSALLLNDSRDLRSLVSQFLGIVSTASILSSLGLIWALVSGWKLSLVCFALIPAFVLTSGIYATLLQTSENEYKNAIAELENQIYESVRGIRTIKVLRLEKYFTAKFNERAENLKRVARRRAIYTGFGVSLTTVLTFVVQGVLLYYGMRLVGLGEYSTTKLMQTFVLLLFSIMSCVQLINQIPDISRGQRAATYIFRILDLEPSETETMGSVIPYDDSKNVVEFDHLDFAYPSLPDNKVLKNMTFNIKKGEHVSVIGESGSGKSTLTLLLTRLFQVPKGTVSFEGVDINDLDVTWLRDVVSLVDQKAVFFDGTIRENLSYGSEDVKEDTLIESLKLANIYDFVISLPEGIDSRIDTSLISGGQAQRLSIARALVRKPKLLILDECTSALDSESAKNIANLVKENLKNQKDLSVLIITHSEEMMKVSDRVLTLKNGKICEEGPFDELFYRRGELFRIVTAGFQS</sequence>
<feature type="transmembrane region" description="Helical" evidence="9">
    <location>
        <begin position="824"/>
        <end position="844"/>
    </location>
</feature>
<keyword evidence="13" id="KW-1185">Reference proteome</keyword>
<feature type="domain" description="ABC transmembrane type-1" evidence="11">
    <location>
        <begin position="784"/>
        <end position="1072"/>
    </location>
</feature>
<evidence type="ECO:0000256" key="5">
    <source>
        <dbReference type="ARBA" id="ARBA00022840"/>
    </source>
</evidence>
<dbReference type="PROSITE" id="PS50893">
    <property type="entry name" value="ABC_TRANSPORTER_2"/>
    <property type="match status" value="2"/>
</dbReference>
<feature type="region of interest" description="Disordered" evidence="8">
    <location>
        <begin position="699"/>
        <end position="759"/>
    </location>
</feature>
<protein>
    <submittedName>
        <fullName evidence="12">Multidrug resistance protein</fullName>
        <ecNumber evidence="12">3.6.3.44</ecNumber>
    </submittedName>
</protein>
<dbReference type="CDD" id="cd18577">
    <property type="entry name" value="ABC_6TM_Pgp_ABCB1_D1_like"/>
    <property type="match status" value="1"/>
</dbReference>
<reference evidence="12 13" key="1">
    <citation type="journal article" date="2012" name="Eukaryot. Cell">
        <title>Draft genome sequence of Wickerhamomyces ciferrii NRRL Y-1031 F-60-10.</title>
        <authorList>
            <person name="Schneider J."/>
            <person name="Andrea H."/>
            <person name="Blom J."/>
            <person name="Jaenicke S."/>
            <person name="Ruckert C."/>
            <person name="Schorsch C."/>
            <person name="Szczepanowski R."/>
            <person name="Farwick M."/>
            <person name="Goesmann A."/>
            <person name="Puhler A."/>
            <person name="Schaffer S."/>
            <person name="Tauch A."/>
            <person name="Kohler T."/>
            <person name="Brinkrolf K."/>
        </authorList>
    </citation>
    <scope>NUCLEOTIDE SEQUENCE [LARGE SCALE GENOMIC DNA]</scope>
    <source>
        <strain evidence="13">ATCC 14091 / BCRC 22168 / CBS 111 / JCM 3599 / NBRC 0793 / NRRL Y-1031 F-60-10</strain>
    </source>
</reference>
<dbReference type="FunFam" id="3.40.50.300:FF:001471">
    <property type="entry name" value="P-loop containing nucleoside triphosphate hydrolase protein"/>
    <property type="match status" value="1"/>
</dbReference>
<dbReference type="Pfam" id="PF00664">
    <property type="entry name" value="ABC_membrane"/>
    <property type="match status" value="2"/>
</dbReference>
<feature type="transmembrane region" description="Helical" evidence="9">
    <location>
        <begin position="67"/>
        <end position="93"/>
    </location>
</feature>
<gene>
    <name evidence="12" type="ORF">BN7_548</name>
</gene>
<dbReference type="FunCoup" id="K0KDK9">
    <property type="interactions" value="809"/>
</dbReference>
<evidence type="ECO:0000256" key="1">
    <source>
        <dbReference type="ARBA" id="ARBA00004141"/>
    </source>
</evidence>
<dbReference type="eggNOG" id="KOG0055">
    <property type="taxonomic scope" value="Eukaryota"/>
</dbReference>
<keyword evidence="7 9" id="KW-0472">Membrane</keyword>
<dbReference type="GO" id="GO:0005743">
    <property type="term" value="C:mitochondrial inner membrane"/>
    <property type="evidence" value="ECO:0007669"/>
    <property type="project" value="TreeGrafter"/>
</dbReference>
<dbReference type="InterPro" id="IPR017871">
    <property type="entry name" value="ABC_transporter-like_CS"/>
</dbReference>
<feature type="domain" description="ABC transmembrane type-1" evidence="11">
    <location>
        <begin position="69"/>
        <end position="361"/>
    </location>
</feature>
<dbReference type="EMBL" id="CAIF01000011">
    <property type="protein sequence ID" value="CCH41011.1"/>
    <property type="molecule type" value="Genomic_DNA"/>
</dbReference>
<feature type="transmembrane region" description="Helical" evidence="9">
    <location>
        <begin position="929"/>
        <end position="950"/>
    </location>
</feature>
<feature type="region of interest" description="Disordered" evidence="8">
    <location>
        <begin position="1"/>
        <end position="20"/>
    </location>
</feature>
<dbReference type="Gene3D" id="1.20.1560.10">
    <property type="entry name" value="ABC transporter type 1, transmembrane domain"/>
    <property type="match status" value="1"/>
</dbReference>
<dbReference type="PROSITE" id="PS00211">
    <property type="entry name" value="ABC_TRANSPORTER_1"/>
    <property type="match status" value="1"/>
</dbReference>
<feature type="transmembrane region" description="Helical" evidence="9">
    <location>
        <begin position="113"/>
        <end position="139"/>
    </location>
</feature>
<dbReference type="PROSITE" id="PS50929">
    <property type="entry name" value="ABC_TM1F"/>
    <property type="match status" value="2"/>
</dbReference>
<evidence type="ECO:0000256" key="8">
    <source>
        <dbReference type="SAM" id="MobiDB-lite"/>
    </source>
</evidence>
<dbReference type="HOGENOM" id="CLU_000604_17_8_1"/>
<dbReference type="CDD" id="cd18578">
    <property type="entry name" value="ABC_6TM_Pgp_ABCB1_D2_like"/>
    <property type="match status" value="1"/>
</dbReference>
<feature type="compositionally biased region" description="Basic and acidic residues" evidence="8">
    <location>
        <begin position="708"/>
        <end position="718"/>
    </location>
</feature>
<evidence type="ECO:0000313" key="12">
    <source>
        <dbReference type="EMBL" id="CCH41011.1"/>
    </source>
</evidence>
<evidence type="ECO:0000259" key="11">
    <source>
        <dbReference type="PROSITE" id="PS50929"/>
    </source>
</evidence>
<keyword evidence="4" id="KW-0547">Nucleotide-binding</keyword>
<dbReference type="SUPFAM" id="SSF52540">
    <property type="entry name" value="P-loop containing nucleoside triphosphate hydrolases"/>
    <property type="match status" value="2"/>
</dbReference>
<feature type="transmembrane region" description="Helical" evidence="9">
    <location>
        <begin position="1046"/>
        <end position="1065"/>
    </location>
</feature>
<feature type="transmembrane region" description="Helical" evidence="9">
    <location>
        <begin position="1007"/>
        <end position="1031"/>
    </location>
</feature>
<dbReference type="InterPro" id="IPR027417">
    <property type="entry name" value="P-loop_NTPase"/>
</dbReference>
<dbReference type="SUPFAM" id="SSF90123">
    <property type="entry name" value="ABC transporter transmembrane region"/>
    <property type="match status" value="2"/>
</dbReference>
<dbReference type="GO" id="GO:0016887">
    <property type="term" value="F:ATP hydrolysis activity"/>
    <property type="evidence" value="ECO:0007669"/>
    <property type="project" value="InterPro"/>
</dbReference>
<feature type="transmembrane region" description="Helical" evidence="9">
    <location>
        <begin position="782"/>
        <end position="804"/>
    </location>
</feature>
<evidence type="ECO:0000313" key="13">
    <source>
        <dbReference type="Proteomes" id="UP000009328"/>
    </source>
</evidence>
<feature type="transmembrane region" description="Helical" evidence="9">
    <location>
        <begin position="904"/>
        <end position="923"/>
    </location>
</feature>
<evidence type="ECO:0000256" key="3">
    <source>
        <dbReference type="ARBA" id="ARBA00022692"/>
    </source>
</evidence>
<keyword evidence="12" id="KW-0378">Hydrolase</keyword>
<evidence type="ECO:0000256" key="7">
    <source>
        <dbReference type="ARBA" id="ARBA00023136"/>
    </source>
</evidence>
<dbReference type="GO" id="GO:0015421">
    <property type="term" value="F:ABC-type oligopeptide transporter activity"/>
    <property type="evidence" value="ECO:0007669"/>
    <property type="project" value="TreeGrafter"/>
</dbReference>
<dbReference type="InterPro" id="IPR011527">
    <property type="entry name" value="ABC1_TM_dom"/>
</dbReference>
<evidence type="ECO:0000256" key="9">
    <source>
        <dbReference type="SAM" id="Phobius"/>
    </source>
</evidence>
<dbReference type="InterPro" id="IPR003593">
    <property type="entry name" value="AAA+_ATPase"/>
</dbReference>
<dbReference type="GO" id="GO:0090374">
    <property type="term" value="P:oligopeptide export from mitochondrion"/>
    <property type="evidence" value="ECO:0007669"/>
    <property type="project" value="TreeGrafter"/>
</dbReference>
<keyword evidence="6 9" id="KW-1133">Transmembrane helix</keyword>
<dbReference type="InterPro" id="IPR003439">
    <property type="entry name" value="ABC_transporter-like_ATP-bd"/>
</dbReference>
<dbReference type="PANTHER" id="PTHR43394:SF15">
    <property type="entry name" value="ALPHA-FACTOR-TRANSPORTING ATPASE"/>
    <property type="match status" value="1"/>
</dbReference>
<dbReference type="SMART" id="SM00382">
    <property type="entry name" value="AAA"/>
    <property type="match status" value="2"/>
</dbReference>
<dbReference type="Proteomes" id="UP000009328">
    <property type="component" value="Unassembled WGS sequence"/>
</dbReference>
<feature type="domain" description="ABC transporter" evidence="10">
    <location>
        <begin position="408"/>
        <end position="649"/>
    </location>
</feature>
<keyword evidence="2" id="KW-0813">Transport</keyword>
<evidence type="ECO:0000256" key="2">
    <source>
        <dbReference type="ARBA" id="ARBA00022448"/>
    </source>
</evidence>
<comment type="subcellular location">
    <subcellularLocation>
        <location evidence="1">Membrane</location>
        <topology evidence="1">Multi-pass membrane protein</topology>
    </subcellularLocation>
</comment>
<evidence type="ECO:0000259" key="10">
    <source>
        <dbReference type="PROSITE" id="PS50893"/>
    </source>
</evidence>
<keyword evidence="5" id="KW-0067">ATP-binding</keyword>
<dbReference type="InterPro" id="IPR039421">
    <property type="entry name" value="Type_1_exporter"/>
</dbReference>
<keyword evidence="3 9" id="KW-0812">Transmembrane</keyword>
<feature type="transmembrane region" description="Helical" evidence="9">
    <location>
        <begin position="220"/>
        <end position="237"/>
    </location>
</feature>
<comment type="caution">
    <text evidence="12">The sequence shown here is derived from an EMBL/GenBank/DDBJ whole genome shotgun (WGS) entry which is preliminary data.</text>
</comment>
<dbReference type="Gene3D" id="3.40.50.300">
    <property type="entry name" value="P-loop containing nucleotide triphosphate hydrolases"/>
    <property type="match status" value="2"/>
</dbReference>
<organism evidence="12 13">
    <name type="scientific">Wickerhamomyces ciferrii (strain ATCC 14091 / BCRC 22168 / CBS 111 / JCM 3599 / NBRC 0793 / NRRL Y-1031 F-60-10)</name>
    <name type="common">Yeast</name>
    <name type="synonym">Pichia ciferrii</name>
    <dbReference type="NCBI Taxonomy" id="1206466"/>
    <lineage>
        <taxon>Eukaryota</taxon>
        <taxon>Fungi</taxon>
        <taxon>Dikarya</taxon>
        <taxon>Ascomycota</taxon>
        <taxon>Saccharomycotina</taxon>
        <taxon>Saccharomycetes</taxon>
        <taxon>Phaffomycetales</taxon>
        <taxon>Wickerhamomycetaceae</taxon>
        <taxon>Wickerhamomyces</taxon>
    </lineage>
</organism>
<accession>K0KDK9</accession>
<evidence type="ECO:0000256" key="4">
    <source>
        <dbReference type="ARBA" id="ARBA00022741"/>
    </source>
</evidence>
<feature type="compositionally biased region" description="Acidic residues" evidence="8">
    <location>
        <begin position="744"/>
        <end position="753"/>
    </location>
</feature>
<dbReference type="FunFam" id="3.40.50.300:FF:000604">
    <property type="entry name" value="ABC transporter B family member 28"/>
    <property type="match status" value="1"/>
</dbReference>
<dbReference type="STRING" id="1206466.K0KDK9"/>
<dbReference type="EC" id="3.6.3.44" evidence="12"/>
<dbReference type="InterPro" id="IPR036640">
    <property type="entry name" value="ABC1_TM_sf"/>
</dbReference>
<dbReference type="PANTHER" id="PTHR43394">
    <property type="entry name" value="ATP-DEPENDENT PERMEASE MDL1, MITOCHONDRIAL"/>
    <property type="match status" value="1"/>
</dbReference>
<dbReference type="Pfam" id="PF00005">
    <property type="entry name" value="ABC_tran"/>
    <property type="match status" value="2"/>
</dbReference>
<dbReference type="InParanoid" id="K0KDK9"/>
<evidence type="ECO:0000256" key="6">
    <source>
        <dbReference type="ARBA" id="ARBA00022989"/>
    </source>
</evidence>
<proteinExistence type="predicted"/>
<name>K0KDK9_WICCF</name>
<feature type="domain" description="ABC transporter" evidence="10">
    <location>
        <begin position="1107"/>
        <end position="1344"/>
    </location>
</feature>
<dbReference type="GO" id="GO:0005524">
    <property type="term" value="F:ATP binding"/>
    <property type="evidence" value="ECO:0007669"/>
    <property type="project" value="UniProtKB-KW"/>
</dbReference>